<dbReference type="EMBL" id="OW970316">
    <property type="protein sequence ID" value="CAH6367438.1"/>
    <property type="molecule type" value="Genomic_DNA"/>
</dbReference>
<dbReference type="GO" id="GO:0003700">
    <property type="term" value="F:DNA-binding transcription factor activity"/>
    <property type="evidence" value="ECO:0007669"/>
    <property type="project" value="TreeGrafter"/>
</dbReference>
<geneLocation type="plasmid" evidence="3 4">
    <name>P1</name>
</geneLocation>
<dbReference type="GO" id="GO:0006351">
    <property type="term" value="P:DNA-templated transcription"/>
    <property type="evidence" value="ECO:0007669"/>
    <property type="project" value="TreeGrafter"/>
</dbReference>
<organism evidence="3 4">
    <name type="scientific">Enterobacter agglomerans</name>
    <name type="common">Erwinia herbicola</name>
    <name type="synonym">Pantoea agglomerans</name>
    <dbReference type="NCBI Taxonomy" id="549"/>
    <lineage>
        <taxon>Bacteria</taxon>
        <taxon>Pseudomonadati</taxon>
        <taxon>Pseudomonadota</taxon>
        <taxon>Gammaproteobacteria</taxon>
        <taxon>Enterobacterales</taxon>
        <taxon>Erwiniaceae</taxon>
        <taxon>Pantoea</taxon>
        <taxon>Pantoea agglomerans group</taxon>
    </lineage>
</organism>
<evidence type="ECO:0000313" key="4">
    <source>
        <dbReference type="Proteomes" id="UP001158961"/>
    </source>
</evidence>
<dbReference type="PANTHER" id="PTHR30537:SF72">
    <property type="entry name" value="LYSR FAMILY TRANSCRIPTIONAL REGULATOR"/>
    <property type="match status" value="1"/>
</dbReference>
<dbReference type="AlphaFoldDB" id="A0AAN2K8F6"/>
<comment type="similarity">
    <text evidence="1">Belongs to the LysR transcriptional regulatory family.</text>
</comment>
<dbReference type="InterPro" id="IPR005119">
    <property type="entry name" value="LysR_subst-bd"/>
</dbReference>
<evidence type="ECO:0000256" key="1">
    <source>
        <dbReference type="ARBA" id="ARBA00009437"/>
    </source>
</evidence>
<evidence type="ECO:0000259" key="2">
    <source>
        <dbReference type="Pfam" id="PF03466"/>
    </source>
</evidence>
<reference evidence="3" key="1">
    <citation type="submission" date="2022-05" db="EMBL/GenBank/DDBJ databases">
        <authorList>
            <person name="Pothier F. J."/>
        </authorList>
    </citation>
    <scope>NUCLEOTIDE SEQUENCE</scope>
    <source>
        <strain evidence="3">DAPP-PG734</strain>
        <plasmid evidence="3">P1</plasmid>
    </source>
</reference>
<sequence length="78" mass="8778">MVCNNIETRVCFALRGLGIASLPDFAVRDLVANGTLVPILNEFVEWQGTFHILWPASKHVSPKIRALVDFFTQRVLKP</sequence>
<keyword evidence="3" id="KW-0614">Plasmid</keyword>
<dbReference type="SUPFAM" id="SSF53850">
    <property type="entry name" value="Periplasmic binding protein-like II"/>
    <property type="match status" value="1"/>
</dbReference>
<name>A0AAN2K8F6_ENTAG</name>
<dbReference type="Proteomes" id="UP001158961">
    <property type="component" value="Plasmid P1"/>
</dbReference>
<evidence type="ECO:0000313" key="3">
    <source>
        <dbReference type="EMBL" id="CAH6367438.1"/>
    </source>
</evidence>
<dbReference type="Pfam" id="PF03466">
    <property type="entry name" value="LysR_substrate"/>
    <property type="match status" value="1"/>
</dbReference>
<dbReference type="GO" id="GO:0043565">
    <property type="term" value="F:sequence-specific DNA binding"/>
    <property type="evidence" value="ECO:0007669"/>
    <property type="project" value="TreeGrafter"/>
</dbReference>
<feature type="domain" description="LysR substrate-binding" evidence="2">
    <location>
        <begin position="1"/>
        <end position="74"/>
    </location>
</feature>
<proteinExistence type="inferred from homology"/>
<gene>
    <name evidence="3" type="ORF">DAPPPG734_22510</name>
</gene>
<protein>
    <submittedName>
        <fullName evidence="3">LysR family transcriptional regulator</fullName>
    </submittedName>
</protein>
<dbReference type="PANTHER" id="PTHR30537">
    <property type="entry name" value="HTH-TYPE TRANSCRIPTIONAL REGULATOR"/>
    <property type="match status" value="1"/>
</dbReference>
<dbReference type="InterPro" id="IPR058163">
    <property type="entry name" value="LysR-type_TF_proteobact-type"/>
</dbReference>
<accession>A0AAN2K8F6</accession>
<dbReference type="Gene3D" id="3.40.190.290">
    <property type="match status" value="1"/>
</dbReference>